<name>A0ACC6SWA5_9HYPH</name>
<comment type="caution">
    <text evidence="1">The sequence shown here is derived from an EMBL/GenBank/DDBJ whole genome shotgun (WGS) entry which is preliminary data.</text>
</comment>
<protein>
    <submittedName>
        <fullName evidence="1">Uncharacterized protein</fullName>
    </submittedName>
</protein>
<evidence type="ECO:0000313" key="1">
    <source>
        <dbReference type="EMBL" id="MER9283740.1"/>
    </source>
</evidence>
<gene>
    <name evidence="1" type="ORF">NKI81_07155</name>
</gene>
<dbReference type="Proteomes" id="UP001480082">
    <property type="component" value="Unassembled WGS sequence"/>
</dbReference>
<proteinExistence type="predicted"/>
<dbReference type="EMBL" id="JAMYRI010000003">
    <property type="protein sequence ID" value="MER9283740.1"/>
    <property type="molecule type" value="Genomic_DNA"/>
</dbReference>
<accession>A0ACC6SWA5</accession>
<organism evidence="1 2">
    <name type="scientific">Mesorhizobium australicum</name>
    <dbReference type="NCBI Taxonomy" id="536018"/>
    <lineage>
        <taxon>Bacteria</taxon>
        <taxon>Pseudomonadati</taxon>
        <taxon>Pseudomonadota</taxon>
        <taxon>Alphaproteobacteria</taxon>
        <taxon>Hyphomicrobiales</taxon>
        <taxon>Phyllobacteriaceae</taxon>
        <taxon>Mesorhizobium</taxon>
    </lineage>
</organism>
<evidence type="ECO:0000313" key="2">
    <source>
        <dbReference type="Proteomes" id="UP001480082"/>
    </source>
</evidence>
<reference evidence="1 2" key="1">
    <citation type="journal article" date="2024" name="Proc. Natl. Acad. Sci. U.S.A.">
        <title>The evolutionary genomics of adaptation to stress in wild rhizobium bacteria.</title>
        <authorList>
            <person name="Kehlet-Delgado H."/>
            <person name="Montoya A.P."/>
            <person name="Jensen K.T."/>
            <person name="Wendlandt C.E."/>
            <person name="Dexheimer C."/>
            <person name="Roberts M."/>
            <person name="Torres Martinez L."/>
            <person name="Friesen M.L."/>
            <person name="Griffitts J.S."/>
            <person name="Porter S.S."/>
        </authorList>
    </citation>
    <scope>NUCLEOTIDE SEQUENCE [LARGE SCALE GENOMIC DNA]</scope>
    <source>
        <strain evidence="1 2">M0468</strain>
    </source>
</reference>
<sequence>MPAKPWEKYAADIPPGFRVVPPAGTTTPGFPDTPVAAAPVPSDPWAAFPDAKPAANVVDQFDGPAAKGDRLPRFPGVPVDTAPVAADPWAAFPDAKAHGGDVPAGFHIASSPSGDGPWTKYAAAAPTGTQQIKAPDGSIVEFPDGTPDDVMAKAMQGTFGGPTAPADGPWSKYAAPAASAAKAAAPTDQPSSVKDFLYSAAAGVPRGAVEMGMLPVTAARVVKQGGEYLQGKVEDPIRAMFGYDAVTPEEKAQREADDKNSYLGGFLQRMFDGQDAVRSKMDDNLYEPRTTTGKYGRTIGEFAAPGGMAGKTGKIVGDVIAPAVASEAAGQASEGTRYEGLMRFLGAAFGNSGTAFARSYSAPESYIRRATDGMTDADWQRAQALQDANKTGLALSGPEAVTQARGGASALPDLLRVIEGSVEGRTKTAPFFAQRAGQVDTAVGNVLDQIAPQHPQPATLGTNAAEAAGSVIDKTRQDINAQTRQLYDATGPVGPGGPVLPQVVPQAQFAPIAADPRFAAGLARLRGNAELAPDYAGLPDNSITVVDAVTKDLNARGEALANAANPLYGPELAGRSRAAASDARNAATTASPEYAQALAEQEALRRTVLNPLEQGAVGKVAAAGDTTTAGNALLPQNPLTGSAGEAGDAARRLVAEDPATTAGLVRQNLADRHTKATTETQGGDRSRAGIKFHQDVAGNDTRQAVLDAVLREMPNKRAGLSMDELLPVLHATGYRQPVGSLTAFNEAVKGALGAASPLGALGDLVSTAGLGLAKKAGDATTRASLRGNIESLAKMFIAPDSVQQIKEAVARGPQSTVPDTLRRTGAEAGGTLFDPAGTR</sequence>
<keyword evidence="2" id="KW-1185">Reference proteome</keyword>